<dbReference type="FunFam" id="3.30.70.270:FF:000001">
    <property type="entry name" value="Diguanylate cyclase domain protein"/>
    <property type="match status" value="1"/>
</dbReference>
<sequence length="565" mass="63168">MAETADMTSQQGRPAVSKRLRLRRLYSLSGIINLSLVTLIIAVMILAYTTYSKLSSFEQSLNSMMDKSLPGVIQSGKLYSQMNLLLSGTEQLSMANSEAMRRIAKNAITLQLDGLHKLSQEHEQTHHITSQLSSVERELDELNALVEKRIAINNKIDRLTAKLFALQRQIDTDLIASNPTTASTSWSLLFSRIMLLSAELTSLDQLSEIRLRQSNLDHLFISLSELADTLPADQQQSAQLAIAALSETVLHPNSGLIAQRQLQLKILGRVQGRSNFVRNLIADYARLNEFESHQLNQAVLGQAAKTSRLVEQQVKQASLLFIIVLFAYIGFAVFIQRVVVNRLKTLNKQVQQRSTGEGHLITVSGKDEITELAQSFERFATTIELQKNTLEEMSLRDALTGIANRRAFDDYYSQALNVASRQRWPLTVLLIDVDYFKQYNDNYGHSQGDVCLKQVASLIKQQMPRKTDILARYGGEEFAVLLPDTNEQGAITVARNILDAFKNAQIPHDFSGVADHVTVSIGISVGQQQDGRITLPSVEAADKALYKAKRTGRNRWVNDADEDEQ</sequence>
<evidence type="ECO:0000256" key="3">
    <source>
        <dbReference type="ARBA" id="ARBA00034247"/>
    </source>
</evidence>
<dbReference type="GO" id="GO:1902201">
    <property type="term" value="P:negative regulation of bacterial-type flagellum-dependent cell motility"/>
    <property type="evidence" value="ECO:0007669"/>
    <property type="project" value="TreeGrafter"/>
</dbReference>
<evidence type="ECO:0000256" key="4">
    <source>
        <dbReference type="SAM" id="Phobius"/>
    </source>
</evidence>
<dbReference type="PROSITE" id="PS50885">
    <property type="entry name" value="HAMP"/>
    <property type="match status" value="1"/>
</dbReference>
<evidence type="ECO:0000259" key="6">
    <source>
        <dbReference type="PROSITE" id="PS50887"/>
    </source>
</evidence>
<feature type="transmembrane region" description="Helical" evidence="4">
    <location>
        <begin position="25"/>
        <end position="48"/>
    </location>
</feature>
<dbReference type="CDD" id="cd06225">
    <property type="entry name" value="HAMP"/>
    <property type="match status" value="1"/>
</dbReference>
<dbReference type="Pfam" id="PF00672">
    <property type="entry name" value="HAMP"/>
    <property type="match status" value="1"/>
</dbReference>
<dbReference type="GO" id="GO:0007165">
    <property type="term" value="P:signal transduction"/>
    <property type="evidence" value="ECO:0007669"/>
    <property type="project" value="InterPro"/>
</dbReference>
<comment type="caution">
    <text evidence="7">The sequence shown here is derived from an EMBL/GenBank/DDBJ whole genome shotgun (WGS) entry which is preliminary data.</text>
</comment>
<proteinExistence type="predicted"/>
<dbReference type="GO" id="GO:0052621">
    <property type="term" value="F:diguanylate cyclase activity"/>
    <property type="evidence" value="ECO:0007669"/>
    <property type="project" value="UniProtKB-EC"/>
</dbReference>
<comment type="cofactor">
    <cofactor evidence="1">
        <name>Mg(2+)</name>
        <dbReference type="ChEBI" id="CHEBI:18420"/>
    </cofactor>
</comment>
<dbReference type="GO" id="GO:0005886">
    <property type="term" value="C:plasma membrane"/>
    <property type="evidence" value="ECO:0007669"/>
    <property type="project" value="TreeGrafter"/>
</dbReference>
<dbReference type="InterPro" id="IPR029787">
    <property type="entry name" value="Nucleotide_cyclase"/>
</dbReference>
<dbReference type="SUPFAM" id="SSF55073">
    <property type="entry name" value="Nucleotide cyclase"/>
    <property type="match status" value="1"/>
</dbReference>
<dbReference type="NCBIfam" id="TIGR00254">
    <property type="entry name" value="GGDEF"/>
    <property type="match status" value="1"/>
</dbReference>
<evidence type="ECO:0000313" key="7">
    <source>
        <dbReference type="EMBL" id="PRO71380.1"/>
    </source>
</evidence>
<dbReference type="PANTHER" id="PTHR45138">
    <property type="entry name" value="REGULATORY COMPONENTS OF SENSORY TRANSDUCTION SYSTEM"/>
    <property type="match status" value="1"/>
</dbReference>
<feature type="domain" description="HAMP" evidence="5">
    <location>
        <begin position="337"/>
        <end position="388"/>
    </location>
</feature>
<accession>A0A2S9V4L1</accession>
<dbReference type="InterPro" id="IPR000160">
    <property type="entry name" value="GGDEF_dom"/>
</dbReference>
<organism evidence="7 8">
    <name type="scientific">Alteromonas alba</name>
    <dbReference type="NCBI Taxonomy" id="2079529"/>
    <lineage>
        <taxon>Bacteria</taxon>
        <taxon>Pseudomonadati</taxon>
        <taxon>Pseudomonadota</taxon>
        <taxon>Gammaproteobacteria</taxon>
        <taxon>Alteromonadales</taxon>
        <taxon>Alteromonadaceae</taxon>
        <taxon>Alteromonas/Salinimonas group</taxon>
        <taxon>Alteromonas</taxon>
    </lineage>
</organism>
<protein>
    <recommendedName>
        <fullName evidence="2">diguanylate cyclase</fullName>
        <ecNumber evidence="2">2.7.7.65</ecNumber>
    </recommendedName>
</protein>
<dbReference type="Gene3D" id="3.30.70.270">
    <property type="match status" value="1"/>
</dbReference>
<evidence type="ECO:0000256" key="2">
    <source>
        <dbReference type="ARBA" id="ARBA00012528"/>
    </source>
</evidence>
<dbReference type="CDD" id="cd01949">
    <property type="entry name" value="GGDEF"/>
    <property type="match status" value="1"/>
</dbReference>
<keyword evidence="4" id="KW-0472">Membrane</keyword>
<dbReference type="Proteomes" id="UP000238949">
    <property type="component" value="Unassembled WGS sequence"/>
</dbReference>
<reference evidence="8" key="1">
    <citation type="journal article" date="2020" name="Int. J. Syst. Evol. Microbiol.">
        <title>Alteromonas alba sp. nov., a marine bacterium isolated from the seawater of the West Pacific Ocean.</title>
        <authorList>
            <person name="Sun C."/>
            <person name="Wu Y.-H."/>
            <person name="Xamxidin M."/>
            <person name="Cheng H."/>
            <person name="Xu X.-W."/>
        </authorList>
    </citation>
    <scope>NUCLEOTIDE SEQUENCE [LARGE SCALE GENOMIC DNA]</scope>
    <source>
        <strain evidence="8">190</strain>
    </source>
</reference>
<evidence type="ECO:0000259" key="5">
    <source>
        <dbReference type="PROSITE" id="PS50885"/>
    </source>
</evidence>
<evidence type="ECO:0000313" key="8">
    <source>
        <dbReference type="Proteomes" id="UP000238949"/>
    </source>
</evidence>
<gene>
    <name evidence="7" type="ORF">C6Y40_21870</name>
</gene>
<feature type="transmembrane region" description="Helical" evidence="4">
    <location>
        <begin position="317"/>
        <end position="340"/>
    </location>
</feature>
<dbReference type="Gene3D" id="6.10.340.10">
    <property type="match status" value="1"/>
</dbReference>
<keyword evidence="4" id="KW-1133">Transmembrane helix</keyword>
<dbReference type="GO" id="GO:0043709">
    <property type="term" value="P:cell adhesion involved in single-species biofilm formation"/>
    <property type="evidence" value="ECO:0007669"/>
    <property type="project" value="TreeGrafter"/>
</dbReference>
<feature type="domain" description="GGDEF" evidence="6">
    <location>
        <begin position="424"/>
        <end position="561"/>
    </location>
</feature>
<dbReference type="AlphaFoldDB" id="A0A2S9V4L1"/>
<evidence type="ECO:0000256" key="1">
    <source>
        <dbReference type="ARBA" id="ARBA00001946"/>
    </source>
</evidence>
<dbReference type="Gene3D" id="1.20.58.920">
    <property type="match status" value="1"/>
</dbReference>
<dbReference type="InterPro" id="IPR038188">
    <property type="entry name" value="TorS_sensor_sf"/>
</dbReference>
<dbReference type="OrthoDB" id="5756373at2"/>
<dbReference type="EMBL" id="PVNP01000206">
    <property type="protein sequence ID" value="PRO71380.1"/>
    <property type="molecule type" value="Genomic_DNA"/>
</dbReference>
<dbReference type="RefSeq" id="WP_105936518.1">
    <property type="nucleotide sequence ID" value="NZ_PVNP01000206.1"/>
</dbReference>
<dbReference type="PROSITE" id="PS50887">
    <property type="entry name" value="GGDEF"/>
    <property type="match status" value="1"/>
</dbReference>
<dbReference type="InterPro" id="IPR003660">
    <property type="entry name" value="HAMP_dom"/>
</dbReference>
<dbReference type="PANTHER" id="PTHR45138:SF9">
    <property type="entry name" value="DIGUANYLATE CYCLASE DGCM-RELATED"/>
    <property type="match status" value="1"/>
</dbReference>
<dbReference type="InterPro" id="IPR050469">
    <property type="entry name" value="Diguanylate_Cyclase"/>
</dbReference>
<dbReference type="InterPro" id="IPR043128">
    <property type="entry name" value="Rev_trsase/Diguanyl_cyclase"/>
</dbReference>
<name>A0A2S9V4L1_9ALTE</name>
<keyword evidence="8" id="KW-1185">Reference proteome</keyword>
<comment type="catalytic activity">
    <reaction evidence="3">
        <text>2 GTP = 3',3'-c-di-GMP + 2 diphosphate</text>
        <dbReference type="Rhea" id="RHEA:24898"/>
        <dbReference type="ChEBI" id="CHEBI:33019"/>
        <dbReference type="ChEBI" id="CHEBI:37565"/>
        <dbReference type="ChEBI" id="CHEBI:58805"/>
        <dbReference type="EC" id="2.7.7.65"/>
    </reaction>
</comment>
<dbReference type="Pfam" id="PF00990">
    <property type="entry name" value="GGDEF"/>
    <property type="match status" value="1"/>
</dbReference>
<keyword evidence="4" id="KW-0812">Transmembrane</keyword>
<dbReference type="EC" id="2.7.7.65" evidence="2"/>
<dbReference type="SMART" id="SM00267">
    <property type="entry name" value="GGDEF"/>
    <property type="match status" value="1"/>
</dbReference>